<proteinExistence type="predicted"/>
<dbReference type="Proteomes" id="UP000011116">
    <property type="component" value="Chromosome 2H"/>
</dbReference>
<dbReference type="Gene3D" id="1.20.1280.50">
    <property type="match status" value="1"/>
</dbReference>
<dbReference type="PANTHER" id="PTHR34145">
    <property type="entry name" value="OS02G0105600 PROTEIN"/>
    <property type="match status" value="1"/>
</dbReference>
<dbReference type="AlphaFoldDB" id="M0UMN5"/>
<dbReference type="InterPro" id="IPR036047">
    <property type="entry name" value="F-box-like_dom_sf"/>
</dbReference>
<dbReference type="RefSeq" id="XP_044971058.1">
    <property type="nucleotide sequence ID" value="XM_045115123.1"/>
</dbReference>
<dbReference type="InterPro" id="IPR055357">
    <property type="entry name" value="LRR_At1g61320_AtMIF1"/>
</dbReference>
<dbReference type="SUPFAM" id="SSF52058">
    <property type="entry name" value="L domain-like"/>
    <property type="match status" value="1"/>
</dbReference>
<reference evidence="1" key="3">
    <citation type="submission" date="2022-01" db="UniProtKB">
        <authorList>
            <consortium name="EnsemblPlants"/>
        </authorList>
    </citation>
    <scope>IDENTIFICATION</scope>
    <source>
        <strain evidence="1">subsp. vulgare</strain>
    </source>
</reference>
<keyword evidence="2" id="KW-1185">Reference proteome</keyword>
<dbReference type="EnsemblPlants" id="HORVU.MOREX.r3.2HG0215160.1">
    <property type="protein sequence ID" value="HORVU.MOREX.r3.2HG0215160.1"/>
    <property type="gene ID" value="HORVU.MOREX.r3.2HG0215160"/>
</dbReference>
<sequence>MHLSIKSTLIDKRSRMQKQKVATMQLQLLPYDILCNILSRLSIKDVVRMSMLSHDWRQERICHPDLVFTKDTFGISIDPDLDFTKDVSGINTDLNTNRACRTAEFIANVDSVLRPPWTTTNTTTTMLDKFAVEYGLRRKHQYHIDRWVSFFIASRAKHIAFDFTSDINCSGSRFDKYMYVFPLRKLSGPNASFVKYLDLRYVWLKLPPSFGGITNLKKLTLNMVSINGVDLQRLLRSCALLESINIEWCSSFSSLHIRQELCRLQCMRVRHCKLEIMELHALSLKKIEFDDSLTQIVLGECSKLSDATFVSNRRASDFDDYGFDFTFTELPTALPHVQKLVILLNVDQMLRFSENQITSFTNLRHMNMNFEIGWDPYDGS</sequence>
<dbReference type="InterPro" id="IPR053772">
    <property type="entry name" value="At1g61320/At1g61330-like"/>
</dbReference>
<reference evidence="2" key="1">
    <citation type="journal article" date="2012" name="Nature">
        <title>A physical, genetic and functional sequence assembly of the barley genome.</title>
        <authorList>
            <consortium name="The International Barley Genome Sequencing Consortium"/>
            <person name="Mayer K.F."/>
            <person name="Waugh R."/>
            <person name="Brown J.W."/>
            <person name="Schulman A."/>
            <person name="Langridge P."/>
            <person name="Platzer M."/>
            <person name="Fincher G.B."/>
            <person name="Muehlbauer G.J."/>
            <person name="Sato K."/>
            <person name="Close T.J."/>
            <person name="Wise R.P."/>
            <person name="Stein N."/>
        </authorList>
    </citation>
    <scope>NUCLEOTIDE SEQUENCE [LARGE SCALE GENOMIC DNA]</scope>
    <source>
        <strain evidence="2">cv. Morex</strain>
    </source>
</reference>
<dbReference type="Gene3D" id="3.80.10.10">
    <property type="entry name" value="Ribonuclease Inhibitor"/>
    <property type="match status" value="1"/>
</dbReference>
<dbReference type="Pfam" id="PF23622">
    <property type="entry name" value="LRR_At1g61320_AtMIF1"/>
    <property type="match status" value="1"/>
</dbReference>
<dbReference type="Gramene" id="HORVU.MOREX.r3.2HG0215160.1">
    <property type="protein sequence ID" value="HORVU.MOREX.r3.2HG0215160.1"/>
    <property type="gene ID" value="HORVU.MOREX.r3.2HG0215160"/>
</dbReference>
<evidence type="ECO:0000313" key="1">
    <source>
        <dbReference type="EnsemblPlants" id="HORVU.MOREX.r3.2HG0215160.1"/>
    </source>
</evidence>
<dbReference type="InterPro" id="IPR032675">
    <property type="entry name" value="LRR_dom_sf"/>
</dbReference>
<accession>M0UMN5</accession>
<reference evidence="1" key="2">
    <citation type="submission" date="2020-10" db="EMBL/GenBank/DDBJ databases">
        <authorList>
            <person name="Scholz U."/>
            <person name="Mascher M."/>
            <person name="Fiebig A."/>
        </authorList>
    </citation>
    <scope>NUCLEOTIDE SEQUENCE [LARGE SCALE GENOMIC DNA]</scope>
    <source>
        <strain evidence="1">cv. Morex</strain>
    </source>
</reference>
<dbReference type="KEGG" id="hvg:123431301"/>
<protein>
    <submittedName>
        <fullName evidence="1">Uncharacterized protein</fullName>
    </submittedName>
</protein>
<dbReference type="Gramene" id="HORVU.MOREX.r2.2HG0178850.1">
    <property type="protein sequence ID" value="HORVU.MOREX.r2.2HG0178850.1"/>
    <property type="gene ID" value="HORVU.MOREX.r2.2HG0178850"/>
</dbReference>
<dbReference type="SUPFAM" id="SSF81383">
    <property type="entry name" value="F-box domain"/>
    <property type="match status" value="1"/>
</dbReference>
<dbReference type="PROSITE" id="PS50181">
    <property type="entry name" value="FBOX"/>
    <property type="match status" value="1"/>
</dbReference>
<dbReference type="GeneID" id="123431301"/>
<dbReference type="Pfam" id="PF00646">
    <property type="entry name" value="F-box"/>
    <property type="match status" value="1"/>
</dbReference>
<dbReference type="OrthoDB" id="613853at2759"/>
<organism evidence="1 2">
    <name type="scientific">Hordeum vulgare subsp. vulgare</name>
    <name type="common">Domesticated barley</name>
    <dbReference type="NCBI Taxonomy" id="112509"/>
    <lineage>
        <taxon>Eukaryota</taxon>
        <taxon>Viridiplantae</taxon>
        <taxon>Streptophyta</taxon>
        <taxon>Embryophyta</taxon>
        <taxon>Tracheophyta</taxon>
        <taxon>Spermatophyta</taxon>
        <taxon>Magnoliopsida</taxon>
        <taxon>Liliopsida</taxon>
        <taxon>Poales</taxon>
        <taxon>Poaceae</taxon>
        <taxon>BOP clade</taxon>
        <taxon>Pooideae</taxon>
        <taxon>Triticodae</taxon>
        <taxon>Triticeae</taxon>
        <taxon>Hordeinae</taxon>
        <taxon>Hordeum</taxon>
    </lineage>
</organism>
<gene>
    <name evidence="1" type="primary">LOC123431301</name>
</gene>
<dbReference type="InterPro" id="IPR001810">
    <property type="entry name" value="F-box_dom"/>
</dbReference>
<evidence type="ECO:0000313" key="2">
    <source>
        <dbReference type="Proteomes" id="UP000011116"/>
    </source>
</evidence>
<dbReference type="PANTHER" id="PTHR34145:SF76">
    <property type="entry name" value="FBD DOMAIN-CONTAINING PROTEIN"/>
    <property type="match status" value="1"/>
</dbReference>
<name>M0UMN5_HORVV</name>